<accession>A0A8E7EII8</accession>
<dbReference type="GeneID" id="65098007"/>
<dbReference type="InterPro" id="IPR022409">
    <property type="entry name" value="PKD/Chitinase_dom"/>
</dbReference>
<organism evidence="8 9">
    <name type="scientific">Methanospirillum purgamenti</name>
    <dbReference type="NCBI Taxonomy" id="2834276"/>
    <lineage>
        <taxon>Archaea</taxon>
        <taxon>Methanobacteriati</taxon>
        <taxon>Methanobacteriota</taxon>
        <taxon>Stenosarchaea group</taxon>
        <taxon>Methanomicrobia</taxon>
        <taxon>Methanomicrobiales</taxon>
        <taxon>Methanospirillaceae</taxon>
        <taxon>Methanospirillum</taxon>
    </lineage>
</organism>
<dbReference type="GO" id="GO:0005886">
    <property type="term" value="C:plasma membrane"/>
    <property type="evidence" value="ECO:0007669"/>
    <property type="project" value="TreeGrafter"/>
</dbReference>
<dbReference type="Pfam" id="PF00801">
    <property type="entry name" value="PKD"/>
    <property type="match status" value="2"/>
</dbReference>
<keyword evidence="9" id="KW-1185">Reference proteome</keyword>
<evidence type="ECO:0000256" key="1">
    <source>
        <dbReference type="ARBA" id="ARBA00004141"/>
    </source>
</evidence>
<evidence type="ECO:0000256" key="5">
    <source>
        <dbReference type="ARBA" id="ARBA00023136"/>
    </source>
</evidence>
<keyword evidence="2 6" id="KW-0812">Transmembrane</keyword>
<dbReference type="PANTHER" id="PTHR46730">
    <property type="entry name" value="POLYCYSTIN-1"/>
    <property type="match status" value="1"/>
</dbReference>
<proteinExistence type="predicted"/>
<keyword evidence="3" id="KW-0677">Repeat</keyword>
<reference evidence="8 9" key="1">
    <citation type="submission" date="2021-05" db="EMBL/GenBank/DDBJ databases">
        <title>A novel Methanospirillum isolate from a pyrite-forming mixed culture.</title>
        <authorList>
            <person name="Bunk B."/>
            <person name="Sproer C."/>
            <person name="Spring S."/>
            <person name="Pester M."/>
        </authorList>
    </citation>
    <scope>NUCLEOTIDE SEQUENCE [LARGE SCALE GENOMIC DNA]</scope>
    <source>
        <strain evidence="8 9">J.3.6.1-F.2.7.3</strain>
    </source>
</reference>
<dbReference type="InterPro" id="IPR035986">
    <property type="entry name" value="PKD_dom_sf"/>
</dbReference>
<evidence type="ECO:0000259" key="7">
    <source>
        <dbReference type="PROSITE" id="PS50093"/>
    </source>
</evidence>
<evidence type="ECO:0000256" key="4">
    <source>
        <dbReference type="ARBA" id="ARBA00022989"/>
    </source>
</evidence>
<keyword evidence="5 6" id="KW-0472">Membrane</keyword>
<gene>
    <name evidence="8" type="ORF">KHC33_12445</name>
</gene>
<evidence type="ECO:0000256" key="2">
    <source>
        <dbReference type="ARBA" id="ARBA00022692"/>
    </source>
</evidence>
<sequence length="500" mass="55554">MSKEKVGFLSQKERKINVRILTALIAVTIIVSIGSAVVIPKFTAENQYGMPIDISSGQGFFPCDDSIILKNASIIYQDPHDEITVYRWFIDGNPVSIGPSTTYTVANKDSFSAQLVVDNYTNVQSSSAVFSFSSSCGIISENFSTVPAYNDITYDPNGSITFYDKSYSKLDPEYDITSWWWKGVNLETHEEKKSSDNYLKMKLPNKTGVQYKIDLVVGDSSGRNFSSLTKTVIVPPDNVIPVANFTVVPAIGGCPLNVSVIDQSMSMVNYTVSNVSLDYNYSVYNNLNPSILIYNNVRDRNPMINLSDPGTYSITLNVTNIYGVSNAKTKEIQVSGYPNLTLNASFSAAPQYGNPPLTVTFIDTSRKNEPVNYEWDFDDGSGPVNTPSGTHVFGSREYPYNVKLKITGTESKSTSDFILPVKVEELDAKFLTEDKGSRTYSFRDVSDGFPTQWYWDFGDGFSGRGNVVEHSYKVPGDYSVIMYAWNDLRKDSVIQKISVL</sequence>
<name>A0A8E7EII8_9EURY</name>
<evidence type="ECO:0000256" key="6">
    <source>
        <dbReference type="SAM" id="Phobius"/>
    </source>
</evidence>
<evidence type="ECO:0000313" key="8">
    <source>
        <dbReference type="EMBL" id="QVV88139.1"/>
    </source>
</evidence>
<dbReference type="InterPro" id="IPR000601">
    <property type="entry name" value="PKD_dom"/>
</dbReference>
<evidence type="ECO:0000256" key="3">
    <source>
        <dbReference type="ARBA" id="ARBA00022737"/>
    </source>
</evidence>
<dbReference type="SUPFAM" id="SSF49299">
    <property type="entry name" value="PKD domain"/>
    <property type="match status" value="3"/>
</dbReference>
<comment type="subcellular location">
    <subcellularLocation>
        <location evidence="1">Membrane</location>
        <topology evidence="1">Multi-pass membrane protein</topology>
    </subcellularLocation>
</comment>
<evidence type="ECO:0000313" key="9">
    <source>
        <dbReference type="Proteomes" id="UP000680656"/>
    </source>
</evidence>
<dbReference type="PANTHER" id="PTHR46730:SF1">
    <property type="entry name" value="PLAT DOMAIN-CONTAINING PROTEIN"/>
    <property type="match status" value="1"/>
</dbReference>
<dbReference type="KEGG" id="mrtj:KHC33_12445"/>
<dbReference type="CDD" id="cd00146">
    <property type="entry name" value="PKD"/>
    <property type="match status" value="3"/>
</dbReference>
<protein>
    <submittedName>
        <fullName evidence="8">PKD domain-containing protein</fullName>
    </submittedName>
</protein>
<feature type="transmembrane region" description="Helical" evidence="6">
    <location>
        <begin position="20"/>
        <end position="39"/>
    </location>
</feature>
<feature type="domain" description="PKD" evidence="7">
    <location>
        <begin position="342"/>
        <end position="393"/>
    </location>
</feature>
<dbReference type="EMBL" id="CP075546">
    <property type="protein sequence ID" value="QVV88139.1"/>
    <property type="molecule type" value="Genomic_DNA"/>
</dbReference>
<dbReference type="AlphaFoldDB" id="A0A8E7EII8"/>
<dbReference type="SMART" id="SM00089">
    <property type="entry name" value="PKD"/>
    <property type="match status" value="4"/>
</dbReference>
<dbReference type="GO" id="GO:0006816">
    <property type="term" value="P:calcium ion transport"/>
    <property type="evidence" value="ECO:0007669"/>
    <property type="project" value="TreeGrafter"/>
</dbReference>
<feature type="domain" description="PKD" evidence="7">
    <location>
        <begin position="439"/>
        <end position="500"/>
    </location>
</feature>
<keyword evidence="4 6" id="KW-1133">Transmembrane helix</keyword>
<dbReference type="Proteomes" id="UP000680656">
    <property type="component" value="Chromosome"/>
</dbReference>
<dbReference type="RefSeq" id="WP_214418956.1">
    <property type="nucleotide sequence ID" value="NZ_CP075546.1"/>
</dbReference>
<dbReference type="GO" id="GO:0005261">
    <property type="term" value="F:monoatomic cation channel activity"/>
    <property type="evidence" value="ECO:0007669"/>
    <property type="project" value="TreeGrafter"/>
</dbReference>
<dbReference type="InterPro" id="IPR013783">
    <property type="entry name" value="Ig-like_fold"/>
</dbReference>
<dbReference type="Gene3D" id="2.60.40.10">
    <property type="entry name" value="Immunoglobulins"/>
    <property type="match status" value="3"/>
</dbReference>
<dbReference type="PROSITE" id="PS50093">
    <property type="entry name" value="PKD"/>
    <property type="match status" value="2"/>
</dbReference>